<gene>
    <name evidence="2" type="ORF">ACFQV2_36200</name>
</gene>
<dbReference type="Proteomes" id="UP001596512">
    <property type="component" value="Unassembled WGS sequence"/>
</dbReference>
<protein>
    <submittedName>
        <fullName evidence="2">Carboxypeptidase-like regulatory domain-containing protein</fullName>
    </submittedName>
</protein>
<name>A0ABW2TYV9_9PSEU</name>
<accession>A0ABW2TYV9</accession>
<evidence type="ECO:0000256" key="1">
    <source>
        <dbReference type="SAM" id="MobiDB-lite"/>
    </source>
</evidence>
<comment type="caution">
    <text evidence="2">The sequence shown here is derived from an EMBL/GenBank/DDBJ whole genome shotgun (WGS) entry which is preliminary data.</text>
</comment>
<dbReference type="InterPro" id="IPR013783">
    <property type="entry name" value="Ig-like_fold"/>
</dbReference>
<feature type="region of interest" description="Disordered" evidence="1">
    <location>
        <begin position="324"/>
        <end position="363"/>
    </location>
</feature>
<proteinExistence type="predicted"/>
<dbReference type="Pfam" id="PF13620">
    <property type="entry name" value="CarboxypepD_reg"/>
    <property type="match status" value="1"/>
</dbReference>
<evidence type="ECO:0000313" key="2">
    <source>
        <dbReference type="EMBL" id="MFC7618028.1"/>
    </source>
</evidence>
<organism evidence="2 3">
    <name type="scientific">Actinokineospora soli</name>
    <dbReference type="NCBI Taxonomy" id="1048753"/>
    <lineage>
        <taxon>Bacteria</taxon>
        <taxon>Bacillati</taxon>
        <taxon>Actinomycetota</taxon>
        <taxon>Actinomycetes</taxon>
        <taxon>Pseudonocardiales</taxon>
        <taxon>Pseudonocardiaceae</taxon>
        <taxon>Actinokineospora</taxon>
    </lineage>
</organism>
<evidence type="ECO:0000313" key="3">
    <source>
        <dbReference type="Proteomes" id="UP001596512"/>
    </source>
</evidence>
<keyword evidence="3" id="KW-1185">Reference proteome</keyword>
<reference evidence="3" key="1">
    <citation type="journal article" date="2019" name="Int. J. Syst. Evol. Microbiol.">
        <title>The Global Catalogue of Microorganisms (GCM) 10K type strain sequencing project: providing services to taxonomists for standard genome sequencing and annotation.</title>
        <authorList>
            <consortium name="The Broad Institute Genomics Platform"/>
            <consortium name="The Broad Institute Genome Sequencing Center for Infectious Disease"/>
            <person name="Wu L."/>
            <person name="Ma J."/>
        </authorList>
    </citation>
    <scope>NUCLEOTIDE SEQUENCE [LARGE SCALE GENOMIC DNA]</scope>
    <source>
        <strain evidence="3">JCM 17695</strain>
    </source>
</reference>
<dbReference type="SUPFAM" id="SSF117074">
    <property type="entry name" value="Hypothetical protein PA1324"/>
    <property type="match status" value="1"/>
</dbReference>
<dbReference type="EMBL" id="JBHTEY010000004">
    <property type="protein sequence ID" value="MFC7618028.1"/>
    <property type="molecule type" value="Genomic_DNA"/>
</dbReference>
<feature type="compositionally biased region" description="Low complexity" evidence="1">
    <location>
        <begin position="339"/>
        <end position="363"/>
    </location>
</feature>
<sequence length="363" mass="38690">MEPLPHLQYAVQFDKPSYKTGDRVVVTLTITNTGDADTVVHGREPHGPDHEPGFVYLDYESWGDLYLHDGDGVPLAAGASYTHELRGTVVDLDAAEAVFDVTLLADKHHTWDARATAPLERAEGALAGTTYLDRNGNRVVDAGEPVAGAKVTVSHPYGEFTRVAVSDAQGRYDFPGLAPVRHFIRVDALDGWEFEGPGVDIAEGETAEVDLAGVRPFKESLTAQVEFTMEEYQPGDTAEVLVTLANTGDVRLAGITAHCNGAGTDEHLVDIQWGDLAYGGPGIAIQPGRTYRARVPGTVPEAARRHGVATVACAFGLESSTNNPIARTSRACPARRVRSPSSRTRTATATARSTRTSASAGST</sequence>
<dbReference type="Gene3D" id="2.60.40.10">
    <property type="entry name" value="Immunoglobulins"/>
    <property type="match status" value="1"/>
</dbReference>